<dbReference type="eggNOG" id="KOG2497">
    <property type="taxonomic scope" value="Eukaryota"/>
</dbReference>
<dbReference type="Pfam" id="PF10294">
    <property type="entry name" value="Methyltransf_16"/>
    <property type="match status" value="1"/>
</dbReference>
<dbReference type="OrthoDB" id="46564at2759"/>
<dbReference type="EMBL" id="AGNL01033441">
    <property type="protein sequence ID" value="EJK55693.1"/>
    <property type="molecule type" value="Genomic_DNA"/>
</dbReference>
<evidence type="ECO:0000256" key="2">
    <source>
        <dbReference type="SAM" id="MobiDB-lite"/>
    </source>
</evidence>
<dbReference type="PANTHER" id="PTHR14614">
    <property type="entry name" value="HEPATOCELLULAR CARCINOMA-ASSOCIATED ANTIGEN"/>
    <property type="match status" value="1"/>
</dbReference>
<accession>K0RPM3</accession>
<gene>
    <name evidence="3" type="ORF">THAOC_24545</name>
</gene>
<feature type="coiled-coil region" evidence="1">
    <location>
        <begin position="121"/>
        <end position="148"/>
    </location>
</feature>
<feature type="region of interest" description="Disordered" evidence="2">
    <location>
        <begin position="26"/>
        <end position="56"/>
    </location>
</feature>
<proteinExistence type="predicted"/>
<evidence type="ECO:0000256" key="1">
    <source>
        <dbReference type="SAM" id="Coils"/>
    </source>
</evidence>
<dbReference type="SUPFAM" id="SSF53335">
    <property type="entry name" value="S-adenosyl-L-methionine-dependent methyltransferases"/>
    <property type="match status" value="1"/>
</dbReference>
<feature type="coiled-coil region" evidence="1">
    <location>
        <begin position="212"/>
        <end position="239"/>
    </location>
</feature>
<reference evidence="3 4" key="1">
    <citation type="journal article" date="2012" name="Genome Biol.">
        <title>Genome and low-iron response of an oceanic diatom adapted to chronic iron limitation.</title>
        <authorList>
            <person name="Lommer M."/>
            <person name="Specht M."/>
            <person name="Roy A.S."/>
            <person name="Kraemer L."/>
            <person name="Andreson R."/>
            <person name="Gutowska M.A."/>
            <person name="Wolf J."/>
            <person name="Bergner S.V."/>
            <person name="Schilhabel M.B."/>
            <person name="Klostermeier U.C."/>
            <person name="Beiko R.G."/>
            <person name="Rosenstiel P."/>
            <person name="Hippler M."/>
            <person name="Laroche J."/>
        </authorList>
    </citation>
    <scope>NUCLEOTIDE SEQUENCE [LARGE SCALE GENOMIC DNA]</scope>
    <source>
        <strain evidence="3 4">CCMP1005</strain>
    </source>
</reference>
<dbReference type="Gene3D" id="1.10.287.1490">
    <property type="match status" value="1"/>
</dbReference>
<name>K0RPM3_THAOC</name>
<feature type="compositionally biased region" description="Low complexity" evidence="2">
    <location>
        <begin position="559"/>
        <end position="569"/>
    </location>
</feature>
<feature type="compositionally biased region" description="Low complexity" evidence="2">
    <location>
        <begin position="31"/>
        <end position="43"/>
    </location>
</feature>
<sequence length="919" mass="101607">MDPDVFEERKDLLILAQQKLDEMNRTNLGLRQSSSSRVSRPGSAQGRGGRGTSSPLTTHLLSTLLYMALMSHKLEDMKIMLENRRVKRAFERKKHYKELSGCLQKEVDCTSRQQAISNDTNNELSKAITSLQEQNSKLDAKCEQLLAELDYVKSKLGGYESDAKVHSQEMLALRKEIESKDIGLSHLEEQTGCLQLKLLECEKRSAESQASANGAEARRDEIEHSLGELQEKFDAYKLEMEAQVGSLQKQIHEQNILSKKLVSAEMALGVANGELSSRKEELDKALTSFQDLRAESSLLRKTMETSLSTVNRRLDSSEVLARGLGESIENTLRRDGSKIGDKVDSASATLAKDDLESIKLAVDGLSINLLDKGEGENMALASIEQGLRRLREDLASMEENNHRSHLASEDELGCIKNTCLAIRKEQEKVVEMTGAVIMRESAPNSSGEEAAHAVAGEALNVDQSVDSAATRPSSADDIVDGYISEALELAIKKHRRIKSDFSSPGTHSLPTGTSSLINFSRGFELVKVLHDEIIQEGIVPTCLPGEKECGGPKRETRVATADSAPPATATHTPLAARNIELNSTSQEFETGYSPVDHDCTGHHRRSDIGCFLLPDNQHNKAQVDIVARRRSKMDSDWREFNIHGSGDDDAQPADIFASTEPDYSLFRYENRDGKLVELVESAPEADGCRANRVTLRAEESYDRSTGISIWRGSEILCSYLLSKPEVVRSKRVLETGAGVGLCGIVCAKWTKPASMIITDGDLKVLNNLRYNVAQNGLKTAVSSPAGTSLSCPQLIWSKANAEAFESKYGKQDVILASDCLYIAQSIRPLWELVNHVLVEDGLFLYVDSTGQCDFERVVRTALEFDFHYCSNEDWTEESQEFPLERSGWNLALTRACLGKSHTKVQAPTTGWQGKERLHI</sequence>
<dbReference type="Gene3D" id="3.40.50.150">
    <property type="entry name" value="Vaccinia Virus protein VP39"/>
    <property type="match status" value="1"/>
</dbReference>
<keyword evidence="1" id="KW-0175">Coiled coil</keyword>
<feature type="region of interest" description="Disordered" evidence="2">
    <location>
        <begin position="550"/>
        <end position="569"/>
    </location>
</feature>
<organism evidence="3 4">
    <name type="scientific">Thalassiosira oceanica</name>
    <name type="common">Marine diatom</name>
    <dbReference type="NCBI Taxonomy" id="159749"/>
    <lineage>
        <taxon>Eukaryota</taxon>
        <taxon>Sar</taxon>
        <taxon>Stramenopiles</taxon>
        <taxon>Ochrophyta</taxon>
        <taxon>Bacillariophyta</taxon>
        <taxon>Coscinodiscophyceae</taxon>
        <taxon>Thalassiosirophycidae</taxon>
        <taxon>Thalassiosirales</taxon>
        <taxon>Thalassiosiraceae</taxon>
        <taxon>Thalassiosira</taxon>
    </lineage>
</organism>
<dbReference type="InterPro" id="IPR019410">
    <property type="entry name" value="Methyltransf_16"/>
</dbReference>
<dbReference type="Proteomes" id="UP000266841">
    <property type="component" value="Unassembled WGS sequence"/>
</dbReference>
<protein>
    <recommendedName>
        <fullName evidence="5">Calmodulin-lysine N-methyltransferase</fullName>
    </recommendedName>
</protein>
<dbReference type="AlphaFoldDB" id="K0RPM3"/>
<evidence type="ECO:0000313" key="3">
    <source>
        <dbReference type="EMBL" id="EJK55693.1"/>
    </source>
</evidence>
<dbReference type="SUPFAM" id="SSF57997">
    <property type="entry name" value="Tropomyosin"/>
    <property type="match status" value="1"/>
</dbReference>
<dbReference type="InterPro" id="IPR029063">
    <property type="entry name" value="SAM-dependent_MTases_sf"/>
</dbReference>
<evidence type="ECO:0008006" key="5">
    <source>
        <dbReference type="Google" id="ProtNLM"/>
    </source>
</evidence>
<evidence type="ECO:0000313" key="4">
    <source>
        <dbReference type="Proteomes" id="UP000266841"/>
    </source>
</evidence>
<dbReference type="PANTHER" id="PTHR14614:SF132">
    <property type="entry name" value="PROTEIN-LYSINE METHYLTRANSFERASE C42C1.13"/>
    <property type="match status" value="1"/>
</dbReference>
<comment type="caution">
    <text evidence="3">The sequence shown here is derived from an EMBL/GenBank/DDBJ whole genome shotgun (WGS) entry which is preliminary data.</text>
</comment>
<keyword evidence="4" id="KW-1185">Reference proteome</keyword>